<dbReference type="FunFam" id="3.30.200.20:FF:000281">
    <property type="entry name" value="Mitogen-activated protein kinase 4"/>
    <property type="match status" value="1"/>
</dbReference>
<dbReference type="InterPro" id="IPR008271">
    <property type="entry name" value="Ser/Thr_kinase_AS"/>
</dbReference>
<dbReference type="GeneID" id="119729700"/>
<dbReference type="EnsemblMetazoa" id="XM_038202404.1">
    <property type="protein sequence ID" value="XP_038058332.1"/>
    <property type="gene ID" value="LOC119729700"/>
</dbReference>
<dbReference type="Proteomes" id="UP000887568">
    <property type="component" value="Unplaced"/>
</dbReference>
<dbReference type="RefSeq" id="XP_038058322.1">
    <property type="nucleotide sequence ID" value="XM_038202394.1"/>
</dbReference>
<dbReference type="PROSITE" id="PS00107">
    <property type="entry name" value="PROTEIN_KINASE_ATP"/>
    <property type="match status" value="1"/>
</dbReference>
<dbReference type="Gene3D" id="1.10.510.10">
    <property type="entry name" value="Transferase(Phosphotransferase) domain 1"/>
    <property type="match status" value="1"/>
</dbReference>
<reference evidence="11" key="1">
    <citation type="submission" date="2022-11" db="UniProtKB">
        <authorList>
            <consortium name="EnsemblMetazoa"/>
        </authorList>
    </citation>
    <scope>IDENTIFICATION</scope>
</reference>
<keyword evidence="6 8" id="KW-0067">ATP-binding</keyword>
<dbReference type="SMART" id="SM00220">
    <property type="entry name" value="S_TKc"/>
    <property type="match status" value="1"/>
</dbReference>
<accession>A0A914A425</accession>
<dbReference type="PRINTS" id="PR01771">
    <property type="entry name" value="ERK3ERK4MAPK"/>
</dbReference>
<feature type="compositionally biased region" description="Basic and acidic residues" evidence="9">
    <location>
        <begin position="460"/>
        <end position="485"/>
    </location>
</feature>
<dbReference type="Gene3D" id="3.30.200.20">
    <property type="entry name" value="Phosphorylase Kinase, domain 1"/>
    <property type="match status" value="1"/>
</dbReference>
<dbReference type="EnsemblMetazoa" id="XM_038202394.1">
    <property type="protein sequence ID" value="XP_038058322.1"/>
    <property type="gene ID" value="LOC119729700"/>
</dbReference>
<protein>
    <recommendedName>
        <fullName evidence="10">Protein kinase domain-containing protein</fullName>
    </recommendedName>
</protein>
<dbReference type="InterPro" id="IPR017441">
    <property type="entry name" value="Protein_kinase_ATP_BS"/>
</dbReference>
<feature type="region of interest" description="Disordered" evidence="9">
    <location>
        <begin position="454"/>
        <end position="485"/>
    </location>
</feature>
<keyword evidence="1" id="KW-0723">Serine/threonine-protein kinase</keyword>
<dbReference type="InterPro" id="IPR008350">
    <property type="entry name" value="MAPK_ERK3/4"/>
</dbReference>
<evidence type="ECO:0000313" key="12">
    <source>
        <dbReference type="Proteomes" id="UP000887568"/>
    </source>
</evidence>
<evidence type="ECO:0000256" key="9">
    <source>
        <dbReference type="SAM" id="MobiDB-lite"/>
    </source>
</evidence>
<keyword evidence="4 8" id="KW-0547">Nucleotide-binding</keyword>
<dbReference type="InterPro" id="IPR050117">
    <property type="entry name" value="MAPK"/>
</dbReference>
<keyword evidence="7" id="KW-0131">Cell cycle</keyword>
<keyword evidence="2" id="KW-0597">Phosphoprotein</keyword>
<keyword evidence="3" id="KW-0808">Transferase</keyword>
<dbReference type="RefSeq" id="XP_038058352.1">
    <property type="nucleotide sequence ID" value="XM_038202424.1"/>
</dbReference>
<evidence type="ECO:0000256" key="8">
    <source>
        <dbReference type="PROSITE-ProRule" id="PRU10141"/>
    </source>
</evidence>
<evidence type="ECO:0000256" key="2">
    <source>
        <dbReference type="ARBA" id="ARBA00022553"/>
    </source>
</evidence>
<organism evidence="11 12">
    <name type="scientific">Patiria miniata</name>
    <name type="common">Bat star</name>
    <name type="synonym">Asterina miniata</name>
    <dbReference type="NCBI Taxonomy" id="46514"/>
    <lineage>
        <taxon>Eukaryota</taxon>
        <taxon>Metazoa</taxon>
        <taxon>Echinodermata</taxon>
        <taxon>Eleutherozoa</taxon>
        <taxon>Asterozoa</taxon>
        <taxon>Asteroidea</taxon>
        <taxon>Valvatacea</taxon>
        <taxon>Valvatida</taxon>
        <taxon>Asterinidae</taxon>
        <taxon>Patiria</taxon>
    </lineage>
</organism>
<dbReference type="PROSITE" id="PS00108">
    <property type="entry name" value="PROTEIN_KINASE_ST"/>
    <property type="match status" value="1"/>
</dbReference>
<dbReference type="SUPFAM" id="SSF56112">
    <property type="entry name" value="Protein kinase-like (PK-like)"/>
    <property type="match status" value="1"/>
</dbReference>
<dbReference type="RefSeq" id="XP_038058371.1">
    <property type="nucleotide sequence ID" value="XM_038202443.1"/>
</dbReference>
<name>A0A914A425_PATMI</name>
<feature type="compositionally biased region" description="Low complexity" evidence="9">
    <location>
        <begin position="707"/>
        <end position="720"/>
    </location>
</feature>
<feature type="compositionally biased region" description="Basic and acidic residues" evidence="9">
    <location>
        <begin position="547"/>
        <end position="561"/>
    </location>
</feature>
<dbReference type="RefSeq" id="XP_038058314.1">
    <property type="nucleotide sequence ID" value="XM_038202386.1"/>
</dbReference>
<dbReference type="GO" id="GO:0004707">
    <property type="term" value="F:MAP kinase activity"/>
    <property type="evidence" value="ECO:0007669"/>
    <property type="project" value="InterPro"/>
</dbReference>
<dbReference type="RefSeq" id="XP_038058362.1">
    <property type="nucleotide sequence ID" value="XM_038202434.1"/>
</dbReference>
<evidence type="ECO:0000256" key="5">
    <source>
        <dbReference type="ARBA" id="ARBA00022777"/>
    </source>
</evidence>
<evidence type="ECO:0000256" key="6">
    <source>
        <dbReference type="ARBA" id="ARBA00022840"/>
    </source>
</evidence>
<evidence type="ECO:0000259" key="10">
    <source>
        <dbReference type="PROSITE" id="PS50011"/>
    </source>
</evidence>
<dbReference type="EnsemblMetazoa" id="XM_038202443.1">
    <property type="protein sequence ID" value="XP_038058371.1"/>
    <property type="gene ID" value="LOC119729721"/>
</dbReference>
<dbReference type="GO" id="GO:0005524">
    <property type="term" value="F:ATP binding"/>
    <property type="evidence" value="ECO:0007669"/>
    <property type="project" value="UniProtKB-UniRule"/>
</dbReference>
<proteinExistence type="predicted"/>
<evidence type="ECO:0000256" key="1">
    <source>
        <dbReference type="ARBA" id="ARBA00022527"/>
    </source>
</evidence>
<feature type="compositionally biased region" description="Basic and acidic residues" evidence="9">
    <location>
        <begin position="568"/>
        <end position="587"/>
    </location>
</feature>
<dbReference type="Pfam" id="PF00069">
    <property type="entry name" value="Pkinase"/>
    <property type="match status" value="1"/>
</dbReference>
<dbReference type="InterPro" id="IPR011009">
    <property type="entry name" value="Kinase-like_dom_sf"/>
</dbReference>
<dbReference type="EnsemblMetazoa" id="XM_038202424.1">
    <property type="protein sequence ID" value="XP_038058352.1"/>
    <property type="gene ID" value="LOC119729721"/>
</dbReference>
<evidence type="ECO:0000313" key="11">
    <source>
        <dbReference type="EnsemblMetazoa" id="XP_038058314.1"/>
    </source>
</evidence>
<dbReference type="PROSITE" id="PS50011">
    <property type="entry name" value="PROTEIN_KINASE_DOM"/>
    <property type="match status" value="1"/>
</dbReference>
<sequence>MAKQYRSQSFYVGPRFCDLQPLGFGGGGQVYSAIDVECDKSVAIKKIGLANQKNCKVALREVRILRKLQHENIVKIHDVLYSDGERTNHCEGTTCTCTEAPALYIVQELLDTDLRNIIAGGTLTSEHARLFMYQLLRGMKYLHSANVLHRDLKPDNLLINFEDLVLKIGDFGMARILDPDYSHKGHLTQNVSTRWYRSPELIFCPCDYTEAIDVWSAGCVFAEMLTGKPLFAGEHDLDQMLLILEIIPVSDVDLVEVEDSIPRKMLKNYKGTPRISLCDALPGVEPDALDLLKSLLTFNSNDRASAEEAISHPYLKLYSCASDEPQELEPFHVECEVDNLSPVTLRKIILNVSKTRTEDEDQPLPNSLPLLATNDSEDDYKWKLEMLNFSSRDNSDLDSEEDALEKLDLGKTSFELTPKGVSVPDKRNEKNENEASRKLHVESKENKLLLWEHNASGRDSSSENLEKGTTESDGESSEKLEAEVAETEKDVKGRITNIRFKKVVGVVSSIAESSPIFDKNVLSKTNMENKNGEKQVANEHNLTTDLSEKAVGDKLQKEKQKNFTNRQSIKETEIPSKTEQSVRRKECENKEMHKDHTLQLTNNKVIYNEGKTLQECLEKSGQVEDAQNSNKMHSICQSIDCKGTGIPGGEDSILPLHVASSSNKGVDFQEKSLQPVGLDELLFVEIPKTSSILSAPLCSPPRDGDRSSSTQSPKSKGSNSPREKSVRPKKQHWFYMHKGSIN</sequence>
<dbReference type="InterPro" id="IPR000719">
    <property type="entry name" value="Prot_kinase_dom"/>
</dbReference>
<feature type="domain" description="Protein kinase" evidence="10">
    <location>
        <begin position="16"/>
        <end position="315"/>
    </location>
</feature>
<evidence type="ECO:0000256" key="3">
    <source>
        <dbReference type="ARBA" id="ARBA00022679"/>
    </source>
</evidence>
<evidence type="ECO:0000256" key="7">
    <source>
        <dbReference type="ARBA" id="ARBA00023306"/>
    </source>
</evidence>
<dbReference type="EnsemblMetazoa" id="XM_038202386.1">
    <property type="protein sequence ID" value="XP_038058314.1"/>
    <property type="gene ID" value="LOC119729700"/>
</dbReference>
<feature type="region of interest" description="Disordered" evidence="9">
    <location>
        <begin position="693"/>
        <end position="742"/>
    </location>
</feature>
<dbReference type="EnsemblMetazoa" id="XM_038202434.1">
    <property type="protein sequence ID" value="XP_038058362.1"/>
    <property type="gene ID" value="LOC119729721"/>
</dbReference>
<feature type="binding site" evidence="8">
    <location>
        <position position="46"/>
    </location>
    <ligand>
        <name>ATP</name>
        <dbReference type="ChEBI" id="CHEBI:30616"/>
    </ligand>
</feature>
<evidence type="ECO:0000256" key="4">
    <source>
        <dbReference type="ARBA" id="ARBA00022741"/>
    </source>
</evidence>
<dbReference type="AlphaFoldDB" id="A0A914A425"/>
<dbReference type="GeneID" id="119729721"/>
<dbReference type="OrthoDB" id="8806754at2759"/>
<keyword evidence="5" id="KW-0418">Kinase</keyword>
<feature type="compositionally biased region" description="Basic and acidic residues" evidence="9">
    <location>
        <begin position="424"/>
        <end position="438"/>
    </location>
</feature>
<dbReference type="PANTHER" id="PTHR24055">
    <property type="entry name" value="MITOGEN-ACTIVATED PROTEIN KINASE"/>
    <property type="match status" value="1"/>
</dbReference>
<dbReference type="RefSeq" id="XP_038058332.1">
    <property type="nucleotide sequence ID" value="XM_038202404.1"/>
</dbReference>
<keyword evidence="12" id="KW-1185">Reference proteome</keyword>
<feature type="region of interest" description="Disordered" evidence="9">
    <location>
        <begin position="415"/>
        <end position="438"/>
    </location>
</feature>
<feature type="region of interest" description="Disordered" evidence="9">
    <location>
        <begin position="547"/>
        <end position="587"/>
    </location>
</feature>
<dbReference type="FunFam" id="1.10.510.10:FF:000624">
    <property type="entry name" value="Mitogen-activated protein kinase"/>
    <property type="match status" value="1"/>
</dbReference>